<name>A0ABT6DNG2_9BACT</name>
<evidence type="ECO:0000313" key="3">
    <source>
        <dbReference type="Proteomes" id="UP001152321"/>
    </source>
</evidence>
<dbReference type="PROSITE" id="PS51257">
    <property type="entry name" value="PROKAR_LIPOPROTEIN"/>
    <property type="match status" value="1"/>
</dbReference>
<feature type="chain" id="PRO_5046587088" description="DUF4189 domain-containing protein" evidence="1">
    <location>
        <begin position="20"/>
        <end position="213"/>
    </location>
</feature>
<evidence type="ECO:0008006" key="4">
    <source>
        <dbReference type="Google" id="ProtNLM"/>
    </source>
</evidence>
<dbReference type="RefSeq" id="WP_277579112.1">
    <property type="nucleotide sequence ID" value="NZ_JANRMI010000004.1"/>
</dbReference>
<reference evidence="2" key="1">
    <citation type="submission" date="2022-08" db="EMBL/GenBank/DDBJ databases">
        <title>Novel Bdellovibrio Species Isolated from Svalbard: Designation Bdellovibrio svalbardensis.</title>
        <authorList>
            <person name="Mitchell R.J."/>
            <person name="Choi S.Y."/>
        </authorList>
    </citation>
    <scope>NUCLEOTIDE SEQUENCE</scope>
    <source>
        <strain evidence="2">PAP01</strain>
    </source>
</reference>
<sequence>MKSLILCCLLIVSVQSAHAQLSSACRGGEMGRGDGLTDEQKRDLEKRCANALNAESHRTVKAVGMDDSDCLSQANYRADQQAYDVISSCNSQAQGLAYCSVVARHIVQYPTYISTIFGRGEYDERKSNEETCRATSIARAESDAVSSCRSEYGVSCDISSRGVVNDHHTKTRRRYVIMGPKEEYQICSASAAAAPDSRYRVQCSVEIVARAHR</sequence>
<proteinExistence type="predicted"/>
<evidence type="ECO:0000256" key="1">
    <source>
        <dbReference type="SAM" id="SignalP"/>
    </source>
</evidence>
<evidence type="ECO:0000313" key="2">
    <source>
        <dbReference type="EMBL" id="MDG0817640.1"/>
    </source>
</evidence>
<feature type="signal peptide" evidence="1">
    <location>
        <begin position="1"/>
        <end position="19"/>
    </location>
</feature>
<comment type="caution">
    <text evidence="2">The sequence shown here is derived from an EMBL/GenBank/DDBJ whole genome shotgun (WGS) entry which is preliminary data.</text>
</comment>
<accession>A0ABT6DNG2</accession>
<dbReference type="Proteomes" id="UP001152321">
    <property type="component" value="Unassembled WGS sequence"/>
</dbReference>
<gene>
    <name evidence="2" type="ORF">NWE73_14765</name>
</gene>
<keyword evidence="3" id="KW-1185">Reference proteome</keyword>
<dbReference type="EMBL" id="JANRMI010000004">
    <property type="protein sequence ID" value="MDG0817640.1"/>
    <property type="molecule type" value="Genomic_DNA"/>
</dbReference>
<protein>
    <recommendedName>
        <fullName evidence="4">DUF4189 domain-containing protein</fullName>
    </recommendedName>
</protein>
<organism evidence="2 3">
    <name type="scientific">Bdellovibrio svalbardensis</name>
    <dbReference type="NCBI Taxonomy" id="2972972"/>
    <lineage>
        <taxon>Bacteria</taxon>
        <taxon>Pseudomonadati</taxon>
        <taxon>Bdellovibrionota</taxon>
        <taxon>Bdellovibrionia</taxon>
        <taxon>Bdellovibrionales</taxon>
        <taxon>Pseudobdellovibrionaceae</taxon>
        <taxon>Bdellovibrio</taxon>
    </lineage>
</organism>
<keyword evidence="1" id="KW-0732">Signal</keyword>